<evidence type="ECO:0000313" key="5">
    <source>
        <dbReference type="EMBL" id="VFB15969.1"/>
    </source>
</evidence>
<dbReference type="Pfam" id="PF23139">
    <property type="entry name" value="OB_YrrC"/>
    <property type="match status" value="1"/>
</dbReference>
<dbReference type="EMBL" id="CAACYI010000001">
    <property type="protein sequence ID" value="VFB15969.1"/>
    <property type="molecule type" value="Genomic_DNA"/>
</dbReference>
<evidence type="ECO:0000259" key="4">
    <source>
        <dbReference type="SMART" id="SM00382"/>
    </source>
</evidence>
<dbReference type="InterPro" id="IPR041451">
    <property type="entry name" value="RecD2_SH13"/>
</dbReference>
<dbReference type="AlphaFoldDB" id="A0A8H2M3P3"/>
<dbReference type="Pfam" id="PF13538">
    <property type="entry name" value="UvrD_C_2"/>
    <property type="match status" value="1"/>
</dbReference>
<dbReference type="RefSeq" id="WP_165478586.1">
    <property type="nucleotide sequence ID" value="NZ_CAACYI010000001.1"/>
</dbReference>
<evidence type="ECO:0000313" key="6">
    <source>
        <dbReference type="Proteomes" id="UP000377798"/>
    </source>
</evidence>
<keyword evidence="2 3" id="KW-0067">ATP-binding</keyword>
<dbReference type="SUPFAM" id="SSF47781">
    <property type="entry name" value="RuvA domain 2-like"/>
    <property type="match status" value="1"/>
</dbReference>
<feature type="binding site" evidence="3">
    <location>
        <begin position="346"/>
        <end position="350"/>
    </location>
    <ligand>
        <name>ATP</name>
        <dbReference type="ChEBI" id="CHEBI:30616"/>
    </ligand>
</feature>
<dbReference type="GO" id="GO:0006310">
    <property type="term" value="P:DNA recombination"/>
    <property type="evidence" value="ECO:0007669"/>
    <property type="project" value="InterPro"/>
</dbReference>
<dbReference type="Gene3D" id="1.10.150.20">
    <property type="entry name" value="5' to 3' exonuclease, C-terminal subdomain"/>
    <property type="match status" value="1"/>
</dbReference>
<comment type="caution">
    <text evidence="5">The sequence shown here is derived from an EMBL/GenBank/DDBJ whole genome shotgun (WGS) entry which is preliminary data.</text>
</comment>
<name>A0A8H2M3P3_9FIRM</name>
<accession>A0A8H2M3P3</accession>
<dbReference type="NCBIfam" id="TIGR01448">
    <property type="entry name" value="recD_rel"/>
    <property type="match status" value="1"/>
</dbReference>
<dbReference type="InterPro" id="IPR027785">
    <property type="entry name" value="UvrD-like_helicase_C"/>
</dbReference>
<dbReference type="Gene3D" id="1.10.10.2220">
    <property type="match status" value="1"/>
</dbReference>
<reference evidence="5 6" key="1">
    <citation type="submission" date="2019-02" db="EMBL/GenBank/DDBJ databases">
        <authorList>
            <consortium name="Pathogen Informatics"/>
        </authorList>
    </citation>
    <scope>NUCLEOTIDE SEQUENCE [LARGE SCALE GENOMIC DNA]</scope>
    <source>
        <strain evidence="5 6">3012STDY7089603</strain>
    </source>
</reference>
<organism evidence="5 6">
    <name type="scientific">Urinicoccus massiliensis</name>
    <dbReference type="NCBI Taxonomy" id="1723382"/>
    <lineage>
        <taxon>Bacteria</taxon>
        <taxon>Bacillati</taxon>
        <taxon>Bacillota</taxon>
        <taxon>Tissierellia</taxon>
        <taxon>Tissierellales</taxon>
        <taxon>Peptoniphilaceae</taxon>
        <taxon>Urinicoccus</taxon>
    </lineage>
</organism>
<keyword evidence="3 5" id="KW-0378">Hydrolase</keyword>
<dbReference type="Proteomes" id="UP000377798">
    <property type="component" value="Unassembled WGS sequence"/>
</dbReference>
<keyword evidence="1 3" id="KW-0547">Nucleotide-binding</keyword>
<dbReference type="Pfam" id="PF13604">
    <property type="entry name" value="AAA_30"/>
    <property type="match status" value="1"/>
</dbReference>
<dbReference type="PANTHER" id="PTHR43788">
    <property type="entry name" value="DNA2/NAM7 HELICASE FAMILY MEMBER"/>
    <property type="match status" value="1"/>
</dbReference>
<dbReference type="Gene3D" id="3.40.50.300">
    <property type="entry name" value="P-loop containing nucleotide triphosphate hydrolases"/>
    <property type="match status" value="2"/>
</dbReference>
<evidence type="ECO:0000256" key="1">
    <source>
        <dbReference type="ARBA" id="ARBA00022741"/>
    </source>
</evidence>
<dbReference type="GO" id="GO:0016787">
    <property type="term" value="F:hydrolase activity"/>
    <property type="evidence" value="ECO:0007669"/>
    <property type="project" value="UniProtKB-KW"/>
</dbReference>
<sequence>MEIQGRIESIVYHNEKNGYSVLSVEAEDDLITCVGYGYQFEKNLDYTFQGDWIFHPKYHEQFSFQEAKVRKPTSSESIVRYLSSGCLPCIGPKTAQAIVDLFGKDSLRVMREEPGALRQIPGLGKKKIAKISQALKEQEGMDTMLDWCLDRGLSVQEAMKLYRVYGANTQTTLEKKPYWILQDLKGFSFKSIDKLALQLGFAKDDPMRIEAYFVEILKEALFQGNCYVYYSQLKSQFSKDLGLDQEKAPDPLQMAMNPGLYLEKDQELGREGDYRVYLSYVYRCEKNIAQNLLARLGQKNFQVKTAGEAILQDHKKDWVNRLSPEQVQAVEKSLDSSVMVLTGGPGTGKTTTLKALIELYESMDLKVCLAAPTGRAAKKMSEATARPASTIHRLLDLPPHEDWVDFQDTENEIDADVLILDEVSMVDIFLMVQILMALDERTKLILVGDHNQLPSVGPGNVLGDIIASGRIPTVELTKIFRQAEQSNIVQNAHNILKDRPLVMNQKNGDFFFIQAQGEAIAQTIVDLISKRLPDYYDLDPMEDIQVLSPMHKGPVGVTILNQRLQEALNPPQEDKKEITYKNMIFRTGDRVMHIKNNYQLKWSIQSEVYAKEGEGVFNGDLGRILSVDPETKSLKVVYDEMKHVDYQEYDLDELTLAYASTIHKAQGSEYPITIMTCSWAPAILQSKNILYTAITRGKRGVILVGSLDSLQEMLKNKDQLERRTGLVRRLETEVVL</sequence>
<proteinExistence type="inferred from homology"/>
<dbReference type="GO" id="GO:0009338">
    <property type="term" value="C:exodeoxyribonuclease V complex"/>
    <property type="evidence" value="ECO:0007669"/>
    <property type="project" value="TreeGrafter"/>
</dbReference>
<dbReference type="InterPro" id="IPR055446">
    <property type="entry name" value="RecD2_N_OB"/>
</dbReference>
<protein>
    <recommendedName>
        <fullName evidence="3">ATP-dependent RecD2 DNA helicase</fullName>
        <ecNumber evidence="3">5.6.2.3</ecNumber>
    </recommendedName>
    <alternativeName>
        <fullName evidence="3">DNA 5'-3' helicase subunit RecD2</fullName>
    </alternativeName>
</protein>
<comment type="similarity">
    <text evidence="3">Belongs to the RecD family. RecD2 subfamily.</text>
</comment>
<dbReference type="InterPro" id="IPR010994">
    <property type="entry name" value="RuvA_2-like"/>
</dbReference>
<dbReference type="InterPro" id="IPR050534">
    <property type="entry name" value="Coronavir_polyprotein_1ab"/>
</dbReference>
<dbReference type="Pfam" id="PF18335">
    <property type="entry name" value="SH3_13"/>
    <property type="match status" value="1"/>
</dbReference>
<keyword evidence="6" id="KW-1185">Reference proteome</keyword>
<dbReference type="SUPFAM" id="SSF52540">
    <property type="entry name" value="P-loop containing nucleoside triphosphate hydrolases"/>
    <property type="match status" value="1"/>
</dbReference>
<dbReference type="GO" id="GO:0043139">
    <property type="term" value="F:5'-3' DNA helicase activity"/>
    <property type="evidence" value="ECO:0007669"/>
    <property type="project" value="UniProtKB-UniRule"/>
</dbReference>
<dbReference type="GO" id="GO:0005524">
    <property type="term" value="F:ATP binding"/>
    <property type="evidence" value="ECO:0007669"/>
    <property type="project" value="UniProtKB-UniRule"/>
</dbReference>
<dbReference type="InterPro" id="IPR027417">
    <property type="entry name" value="P-loop_NTPase"/>
</dbReference>
<comment type="catalytic activity">
    <reaction evidence="3">
        <text>ATP + H2O = ADP + phosphate + H(+)</text>
        <dbReference type="Rhea" id="RHEA:13065"/>
        <dbReference type="ChEBI" id="CHEBI:15377"/>
        <dbReference type="ChEBI" id="CHEBI:15378"/>
        <dbReference type="ChEBI" id="CHEBI:30616"/>
        <dbReference type="ChEBI" id="CHEBI:43474"/>
        <dbReference type="ChEBI" id="CHEBI:456216"/>
        <dbReference type="EC" id="5.6.2.3"/>
    </reaction>
</comment>
<dbReference type="HAMAP" id="MF_01488">
    <property type="entry name" value="RecD2"/>
    <property type="match status" value="1"/>
</dbReference>
<dbReference type="PANTHER" id="PTHR43788:SF6">
    <property type="entry name" value="DNA HELICASE B"/>
    <property type="match status" value="1"/>
</dbReference>
<dbReference type="InterPro" id="IPR029493">
    <property type="entry name" value="RecD2-like_HHH"/>
</dbReference>
<dbReference type="CDD" id="cd17933">
    <property type="entry name" value="DEXSc_RecD-like"/>
    <property type="match status" value="1"/>
</dbReference>
<dbReference type="GO" id="GO:0003677">
    <property type="term" value="F:DNA binding"/>
    <property type="evidence" value="ECO:0007669"/>
    <property type="project" value="UniProtKB-UniRule"/>
</dbReference>
<dbReference type="Pfam" id="PF14490">
    <property type="entry name" value="HHH_RecD2"/>
    <property type="match status" value="1"/>
</dbReference>
<dbReference type="Gene3D" id="2.30.30.940">
    <property type="match status" value="1"/>
</dbReference>
<dbReference type="InterPro" id="IPR006345">
    <property type="entry name" value="RecD2"/>
</dbReference>
<dbReference type="CDD" id="cd18809">
    <property type="entry name" value="SF1_C_RecD"/>
    <property type="match status" value="1"/>
</dbReference>
<keyword evidence="3" id="KW-0347">Helicase</keyword>
<gene>
    <name evidence="5" type="primary">recD</name>
    <name evidence="3" type="synonym">recD2</name>
    <name evidence="5" type="ORF">NCTC13150_00479</name>
</gene>
<dbReference type="InterPro" id="IPR003593">
    <property type="entry name" value="AAA+_ATPase"/>
</dbReference>
<comment type="function">
    <text evidence="3">DNA-dependent ATPase and ATP-dependent 5'-3' DNA helicase. Has no activity on blunt DNA or DNA with 3'-overhangs, requires at least 10 bases of 5'-ssDNA for helicase activity.</text>
</comment>
<evidence type="ECO:0000256" key="3">
    <source>
        <dbReference type="HAMAP-Rule" id="MF_01488"/>
    </source>
</evidence>
<evidence type="ECO:0000256" key="2">
    <source>
        <dbReference type="ARBA" id="ARBA00022840"/>
    </source>
</evidence>
<dbReference type="EC" id="5.6.2.3" evidence="3"/>
<dbReference type="SMART" id="SM00382">
    <property type="entry name" value="AAA"/>
    <property type="match status" value="1"/>
</dbReference>
<keyword evidence="3" id="KW-0413">Isomerase</keyword>
<dbReference type="GO" id="GO:0017116">
    <property type="term" value="F:single-stranded DNA helicase activity"/>
    <property type="evidence" value="ECO:0007669"/>
    <property type="project" value="TreeGrafter"/>
</dbReference>
<keyword evidence="3" id="KW-0238">DNA-binding</keyword>
<feature type="domain" description="AAA+ ATPase" evidence="4">
    <location>
        <begin position="335"/>
        <end position="481"/>
    </location>
</feature>